<dbReference type="AlphaFoldDB" id="A0A921RT03"/>
<evidence type="ECO:0000256" key="2">
    <source>
        <dbReference type="ARBA" id="ARBA00022679"/>
    </source>
</evidence>
<dbReference type="SUPFAM" id="SSF46785">
    <property type="entry name" value="Winged helix' DNA-binding domain"/>
    <property type="match status" value="1"/>
</dbReference>
<keyword evidence="2" id="KW-0808">Transferase</keyword>
<feature type="domain" description="O-methyltransferase dimerisation" evidence="5">
    <location>
        <begin position="21"/>
        <end position="97"/>
    </location>
</feature>
<dbReference type="GO" id="GO:0046983">
    <property type="term" value="F:protein dimerization activity"/>
    <property type="evidence" value="ECO:0007669"/>
    <property type="project" value="InterPro"/>
</dbReference>
<dbReference type="Gene3D" id="1.10.10.10">
    <property type="entry name" value="Winged helix-like DNA-binding domain superfamily/Winged helix DNA-binding domain"/>
    <property type="match status" value="1"/>
</dbReference>
<sequence>MGSTAEDVAAVADEEACMYTMQLASSSILPMTLKNALELGLLEVLQKDAGKALAAEEVVARLPVAPTNPSAADMVDRMLRLLASYDVVKCQMEDKDGRRSAREVGCCGCGAPAAATATGNLGSVERRRRPSPSRHRTAANRCGSAPDAASCRGGSCRSRALP</sequence>
<name>A0A921RT03_SORBI</name>
<dbReference type="FunFam" id="1.10.10.10:FF:000357">
    <property type="entry name" value="Caffeic acid 3-O-methyltransferase"/>
    <property type="match status" value="1"/>
</dbReference>
<feature type="compositionally biased region" description="Basic residues" evidence="4">
    <location>
        <begin position="126"/>
        <end position="138"/>
    </location>
</feature>
<reference evidence="6" key="2">
    <citation type="submission" date="2020-10" db="EMBL/GenBank/DDBJ databases">
        <authorList>
            <person name="Cooper E.A."/>
            <person name="Brenton Z.W."/>
            <person name="Flinn B.S."/>
            <person name="Jenkins J."/>
            <person name="Shu S."/>
            <person name="Flowers D."/>
            <person name="Luo F."/>
            <person name="Wang Y."/>
            <person name="Xia P."/>
            <person name="Barry K."/>
            <person name="Daum C."/>
            <person name="Lipzen A."/>
            <person name="Yoshinaga Y."/>
            <person name="Schmutz J."/>
            <person name="Saski C."/>
            <person name="Vermerris W."/>
            <person name="Kresovich S."/>
        </authorList>
    </citation>
    <scope>NUCLEOTIDE SEQUENCE</scope>
</reference>
<evidence type="ECO:0000259" key="5">
    <source>
        <dbReference type="Pfam" id="PF08100"/>
    </source>
</evidence>
<gene>
    <name evidence="6" type="ORF">BDA96_02G341000</name>
</gene>
<evidence type="ECO:0000313" key="7">
    <source>
        <dbReference type="Proteomes" id="UP000807115"/>
    </source>
</evidence>
<keyword evidence="3" id="KW-0949">S-adenosyl-L-methionine</keyword>
<dbReference type="InterPro" id="IPR016461">
    <property type="entry name" value="COMT-like"/>
</dbReference>
<dbReference type="InterPro" id="IPR036388">
    <property type="entry name" value="WH-like_DNA-bd_sf"/>
</dbReference>
<evidence type="ECO:0000256" key="1">
    <source>
        <dbReference type="ARBA" id="ARBA00022603"/>
    </source>
</evidence>
<dbReference type="InterPro" id="IPR012967">
    <property type="entry name" value="COMT_dimerisation"/>
</dbReference>
<dbReference type="PANTHER" id="PTHR11746">
    <property type="entry name" value="O-METHYLTRANSFERASE"/>
    <property type="match status" value="1"/>
</dbReference>
<comment type="caution">
    <text evidence="6">The sequence shown here is derived from an EMBL/GenBank/DDBJ whole genome shotgun (WGS) entry which is preliminary data.</text>
</comment>
<keyword evidence="1" id="KW-0489">Methyltransferase</keyword>
<dbReference type="InterPro" id="IPR036390">
    <property type="entry name" value="WH_DNA-bd_sf"/>
</dbReference>
<organism evidence="6 7">
    <name type="scientific">Sorghum bicolor</name>
    <name type="common">Sorghum</name>
    <name type="synonym">Sorghum vulgare</name>
    <dbReference type="NCBI Taxonomy" id="4558"/>
    <lineage>
        <taxon>Eukaryota</taxon>
        <taxon>Viridiplantae</taxon>
        <taxon>Streptophyta</taxon>
        <taxon>Embryophyta</taxon>
        <taxon>Tracheophyta</taxon>
        <taxon>Spermatophyta</taxon>
        <taxon>Magnoliopsida</taxon>
        <taxon>Liliopsida</taxon>
        <taxon>Poales</taxon>
        <taxon>Poaceae</taxon>
        <taxon>PACMAD clade</taxon>
        <taxon>Panicoideae</taxon>
        <taxon>Andropogonodae</taxon>
        <taxon>Andropogoneae</taxon>
        <taxon>Sorghinae</taxon>
        <taxon>Sorghum</taxon>
    </lineage>
</organism>
<dbReference type="GO" id="GO:0008168">
    <property type="term" value="F:methyltransferase activity"/>
    <property type="evidence" value="ECO:0007669"/>
    <property type="project" value="UniProtKB-KW"/>
</dbReference>
<protein>
    <recommendedName>
        <fullName evidence="5">O-methyltransferase dimerisation domain-containing protein</fullName>
    </recommendedName>
</protein>
<accession>A0A921RT03</accession>
<feature type="region of interest" description="Disordered" evidence="4">
    <location>
        <begin position="120"/>
        <end position="162"/>
    </location>
</feature>
<evidence type="ECO:0000256" key="4">
    <source>
        <dbReference type="SAM" id="MobiDB-lite"/>
    </source>
</evidence>
<evidence type="ECO:0000256" key="3">
    <source>
        <dbReference type="ARBA" id="ARBA00022691"/>
    </source>
</evidence>
<dbReference type="GO" id="GO:0032259">
    <property type="term" value="P:methylation"/>
    <property type="evidence" value="ECO:0007669"/>
    <property type="project" value="UniProtKB-KW"/>
</dbReference>
<dbReference type="Proteomes" id="UP000807115">
    <property type="component" value="Chromosome 2"/>
</dbReference>
<proteinExistence type="predicted"/>
<reference evidence="6" key="1">
    <citation type="journal article" date="2019" name="BMC Genomics">
        <title>A new reference genome for Sorghum bicolor reveals high levels of sequence similarity between sweet and grain genotypes: implications for the genetics of sugar metabolism.</title>
        <authorList>
            <person name="Cooper E.A."/>
            <person name="Brenton Z.W."/>
            <person name="Flinn B.S."/>
            <person name="Jenkins J."/>
            <person name="Shu S."/>
            <person name="Flowers D."/>
            <person name="Luo F."/>
            <person name="Wang Y."/>
            <person name="Xia P."/>
            <person name="Barry K."/>
            <person name="Daum C."/>
            <person name="Lipzen A."/>
            <person name="Yoshinaga Y."/>
            <person name="Schmutz J."/>
            <person name="Saski C."/>
            <person name="Vermerris W."/>
            <person name="Kresovich S."/>
        </authorList>
    </citation>
    <scope>NUCLEOTIDE SEQUENCE</scope>
</reference>
<dbReference type="Pfam" id="PF08100">
    <property type="entry name" value="Dimerisation"/>
    <property type="match status" value="1"/>
</dbReference>
<evidence type="ECO:0000313" key="6">
    <source>
        <dbReference type="EMBL" id="KAG0545196.1"/>
    </source>
</evidence>
<dbReference type="EMBL" id="CM027681">
    <property type="protein sequence ID" value="KAG0545196.1"/>
    <property type="molecule type" value="Genomic_DNA"/>
</dbReference>